<organism evidence="2 3">
    <name type="scientific">Aegilops tauschii subsp. strangulata</name>
    <name type="common">Goatgrass</name>
    <dbReference type="NCBI Taxonomy" id="200361"/>
    <lineage>
        <taxon>Eukaryota</taxon>
        <taxon>Viridiplantae</taxon>
        <taxon>Streptophyta</taxon>
        <taxon>Embryophyta</taxon>
        <taxon>Tracheophyta</taxon>
        <taxon>Spermatophyta</taxon>
        <taxon>Magnoliopsida</taxon>
        <taxon>Liliopsida</taxon>
        <taxon>Poales</taxon>
        <taxon>Poaceae</taxon>
        <taxon>BOP clade</taxon>
        <taxon>Pooideae</taxon>
        <taxon>Triticodae</taxon>
        <taxon>Triticeae</taxon>
        <taxon>Triticinae</taxon>
        <taxon>Aegilops</taxon>
    </lineage>
</organism>
<evidence type="ECO:0000256" key="1">
    <source>
        <dbReference type="SAM" id="MobiDB-lite"/>
    </source>
</evidence>
<reference evidence="2" key="3">
    <citation type="journal article" date="2017" name="Nature">
        <title>Genome sequence of the progenitor of the wheat D genome Aegilops tauschii.</title>
        <authorList>
            <person name="Luo M.C."/>
            <person name="Gu Y.Q."/>
            <person name="Puiu D."/>
            <person name="Wang H."/>
            <person name="Twardziok S.O."/>
            <person name="Deal K.R."/>
            <person name="Huo N."/>
            <person name="Zhu T."/>
            <person name="Wang L."/>
            <person name="Wang Y."/>
            <person name="McGuire P.E."/>
            <person name="Liu S."/>
            <person name="Long H."/>
            <person name="Ramasamy R.K."/>
            <person name="Rodriguez J.C."/>
            <person name="Van S.L."/>
            <person name="Yuan L."/>
            <person name="Wang Z."/>
            <person name="Xia Z."/>
            <person name="Xiao L."/>
            <person name="Anderson O.D."/>
            <person name="Ouyang S."/>
            <person name="Liang Y."/>
            <person name="Zimin A.V."/>
            <person name="Pertea G."/>
            <person name="Qi P."/>
            <person name="Bennetzen J.L."/>
            <person name="Dai X."/>
            <person name="Dawson M.W."/>
            <person name="Muller H.G."/>
            <person name="Kugler K."/>
            <person name="Rivarola-Duarte L."/>
            <person name="Spannagl M."/>
            <person name="Mayer K.F.X."/>
            <person name="Lu F.H."/>
            <person name="Bevan M.W."/>
            <person name="Leroy P."/>
            <person name="Li P."/>
            <person name="You F.M."/>
            <person name="Sun Q."/>
            <person name="Liu Z."/>
            <person name="Lyons E."/>
            <person name="Wicker T."/>
            <person name="Salzberg S.L."/>
            <person name="Devos K.M."/>
            <person name="Dvorak J."/>
        </authorList>
    </citation>
    <scope>NUCLEOTIDE SEQUENCE [LARGE SCALE GENOMIC DNA]</scope>
    <source>
        <strain evidence="2">cv. AL8/78</strain>
    </source>
</reference>
<dbReference type="EnsemblPlants" id="AET5Gv20602400.4">
    <property type="protein sequence ID" value="AET5Gv20602400.4"/>
    <property type="gene ID" value="AET5Gv20602400"/>
</dbReference>
<feature type="compositionally biased region" description="Basic and acidic residues" evidence="1">
    <location>
        <begin position="102"/>
        <end position="117"/>
    </location>
</feature>
<protein>
    <submittedName>
        <fullName evidence="2">Uncharacterized protein</fullName>
    </submittedName>
</protein>
<dbReference type="AlphaFoldDB" id="A0A453L2Z5"/>
<evidence type="ECO:0000313" key="3">
    <source>
        <dbReference type="Proteomes" id="UP000015105"/>
    </source>
</evidence>
<reference evidence="2" key="5">
    <citation type="journal article" date="2021" name="G3 (Bethesda)">
        <title>Aegilops tauschii genome assembly Aet v5.0 features greater sequence contiguity and improved annotation.</title>
        <authorList>
            <person name="Wang L."/>
            <person name="Zhu T."/>
            <person name="Rodriguez J.C."/>
            <person name="Deal K.R."/>
            <person name="Dubcovsky J."/>
            <person name="McGuire P.E."/>
            <person name="Lux T."/>
            <person name="Spannagl M."/>
            <person name="Mayer K.F.X."/>
            <person name="Baldrich P."/>
            <person name="Meyers B.C."/>
            <person name="Huo N."/>
            <person name="Gu Y.Q."/>
            <person name="Zhou H."/>
            <person name="Devos K.M."/>
            <person name="Bennetzen J.L."/>
            <person name="Unver T."/>
            <person name="Budak H."/>
            <person name="Gulick P.J."/>
            <person name="Galiba G."/>
            <person name="Kalapos B."/>
            <person name="Nelson D.R."/>
            <person name="Li P."/>
            <person name="You F.M."/>
            <person name="Luo M.C."/>
            <person name="Dvorak J."/>
        </authorList>
    </citation>
    <scope>NUCLEOTIDE SEQUENCE [LARGE SCALE GENOMIC DNA]</scope>
    <source>
        <strain evidence="2">cv. AL8/78</strain>
    </source>
</reference>
<reference evidence="3" key="2">
    <citation type="journal article" date="2017" name="Nat. Plants">
        <title>The Aegilops tauschii genome reveals multiple impacts of transposons.</title>
        <authorList>
            <person name="Zhao G."/>
            <person name="Zou C."/>
            <person name="Li K."/>
            <person name="Wang K."/>
            <person name="Li T."/>
            <person name="Gao L."/>
            <person name="Zhang X."/>
            <person name="Wang H."/>
            <person name="Yang Z."/>
            <person name="Liu X."/>
            <person name="Jiang W."/>
            <person name="Mao L."/>
            <person name="Kong X."/>
            <person name="Jiao Y."/>
            <person name="Jia J."/>
        </authorList>
    </citation>
    <scope>NUCLEOTIDE SEQUENCE [LARGE SCALE GENOMIC DNA]</scope>
    <source>
        <strain evidence="3">cv. AL8/78</strain>
    </source>
</reference>
<reference evidence="3" key="1">
    <citation type="journal article" date="2014" name="Science">
        <title>Ancient hybridizations among the ancestral genomes of bread wheat.</title>
        <authorList>
            <consortium name="International Wheat Genome Sequencing Consortium,"/>
            <person name="Marcussen T."/>
            <person name="Sandve S.R."/>
            <person name="Heier L."/>
            <person name="Spannagl M."/>
            <person name="Pfeifer M."/>
            <person name="Jakobsen K.S."/>
            <person name="Wulff B.B."/>
            <person name="Steuernagel B."/>
            <person name="Mayer K.F."/>
            <person name="Olsen O.A."/>
        </authorList>
    </citation>
    <scope>NUCLEOTIDE SEQUENCE [LARGE SCALE GENOMIC DNA]</scope>
    <source>
        <strain evidence="3">cv. AL8/78</strain>
    </source>
</reference>
<feature type="compositionally biased region" description="Basic and acidic residues" evidence="1">
    <location>
        <begin position="124"/>
        <end position="141"/>
    </location>
</feature>
<dbReference type="Gramene" id="AET5Gv20602400.4">
    <property type="protein sequence ID" value="AET5Gv20602400.4"/>
    <property type="gene ID" value="AET5Gv20602400"/>
</dbReference>
<feature type="region of interest" description="Disordered" evidence="1">
    <location>
        <begin position="100"/>
        <end position="164"/>
    </location>
</feature>
<name>A0A453L2Z5_AEGTS</name>
<evidence type="ECO:0000313" key="2">
    <source>
        <dbReference type="EnsemblPlants" id="AET5Gv20602400.4"/>
    </source>
</evidence>
<dbReference type="Proteomes" id="UP000015105">
    <property type="component" value="Chromosome 5D"/>
</dbReference>
<reference evidence="2" key="4">
    <citation type="submission" date="2019-03" db="UniProtKB">
        <authorList>
            <consortium name="EnsemblPlants"/>
        </authorList>
    </citation>
    <scope>IDENTIFICATION</scope>
</reference>
<proteinExistence type="predicted"/>
<keyword evidence="3" id="KW-1185">Reference proteome</keyword>
<accession>A0A453L2Z5</accession>
<sequence>RGAFDRGDGSGPSLVWPHMAASEVSLAKDLTIERLGEHKNRVLSATDDWQAVEVARSHPSEKKIDTWEDPASWDAHQVVAVGNDSAQSTQDDMIKEVVSTDGRADGFHHPGDSKVAEEQDGQGMDEKELQDASEVEHKDGSDASENNIAGTHPAANLTSSLEKV</sequence>